<keyword evidence="16" id="KW-1185">Reference proteome</keyword>
<keyword evidence="9 13" id="KW-0564">Palmitate</keyword>
<sequence length="195" mass="21815">MRMPVLFGILLLTLLSGCSTLKQPPTAPLVIDPEQAMNLQQWSAQGRIGIRWADDSQSANLNWQQDQDRYRIRISGPLGQGGMSIDGNAQEVSLQRAGEPEIHRARTPEALMQQLLGWHLPLTQAQFWIRGIPAPSGAPHRYATTGSGFTQSGWRIEYPRLTQAVGRVLPEKLRLSREDMKITVIINEWEPGTDP</sequence>
<evidence type="ECO:0000256" key="3">
    <source>
        <dbReference type="ARBA" id="ARBA00011245"/>
    </source>
</evidence>
<dbReference type="Gene3D" id="2.50.20.10">
    <property type="entry name" value="Lipoprotein localisation LolA/LolB/LppX"/>
    <property type="match status" value="1"/>
</dbReference>
<evidence type="ECO:0000256" key="2">
    <source>
        <dbReference type="ARBA" id="ARBA00009696"/>
    </source>
</evidence>
<evidence type="ECO:0000256" key="10">
    <source>
        <dbReference type="ARBA" id="ARBA00023186"/>
    </source>
</evidence>
<dbReference type="GO" id="GO:0009279">
    <property type="term" value="C:cell outer membrane"/>
    <property type="evidence" value="ECO:0007669"/>
    <property type="project" value="UniProtKB-SubCell"/>
</dbReference>
<evidence type="ECO:0000313" key="15">
    <source>
        <dbReference type="EMBL" id="PSL11813.1"/>
    </source>
</evidence>
<organism evidence="15 16">
    <name type="scientific">Marinobacterium halophilum</name>
    <dbReference type="NCBI Taxonomy" id="267374"/>
    <lineage>
        <taxon>Bacteria</taxon>
        <taxon>Pseudomonadati</taxon>
        <taxon>Pseudomonadota</taxon>
        <taxon>Gammaproteobacteria</taxon>
        <taxon>Oceanospirillales</taxon>
        <taxon>Oceanospirillaceae</taxon>
        <taxon>Marinobacterium</taxon>
    </lineage>
</organism>
<evidence type="ECO:0000256" key="7">
    <source>
        <dbReference type="ARBA" id="ARBA00022927"/>
    </source>
</evidence>
<reference evidence="15 16" key="1">
    <citation type="submission" date="2018-03" db="EMBL/GenBank/DDBJ databases">
        <title>Genomic Encyclopedia of Archaeal and Bacterial Type Strains, Phase II (KMG-II): from individual species to whole genera.</title>
        <authorList>
            <person name="Goeker M."/>
        </authorList>
    </citation>
    <scope>NUCLEOTIDE SEQUENCE [LARGE SCALE GENOMIC DNA]</scope>
    <source>
        <strain evidence="15 16">DSM 17586</strain>
    </source>
</reference>
<dbReference type="HAMAP" id="MF_00233">
    <property type="entry name" value="LolB"/>
    <property type="match status" value="1"/>
</dbReference>
<dbReference type="Proteomes" id="UP000242133">
    <property type="component" value="Unassembled WGS sequence"/>
</dbReference>
<proteinExistence type="inferred from homology"/>
<evidence type="ECO:0000313" key="16">
    <source>
        <dbReference type="Proteomes" id="UP000242133"/>
    </source>
</evidence>
<evidence type="ECO:0000256" key="11">
    <source>
        <dbReference type="ARBA" id="ARBA00023237"/>
    </source>
</evidence>
<protein>
    <recommendedName>
        <fullName evidence="4 13">Outer-membrane lipoprotein LolB</fullName>
    </recommendedName>
</protein>
<dbReference type="InterPro" id="IPR004565">
    <property type="entry name" value="OM_lipoprot_LolB"/>
</dbReference>
<keyword evidence="6 13" id="KW-0732">Signal</keyword>
<evidence type="ECO:0000256" key="14">
    <source>
        <dbReference type="SAM" id="SignalP"/>
    </source>
</evidence>
<keyword evidence="8 13" id="KW-0472">Membrane</keyword>
<dbReference type="OrthoDB" id="9797618at2"/>
<feature type="chain" id="PRO_5015184986" description="Outer-membrane lipoprotein LolB" evidence="14">
    <location>
        <begin position="22"/>
        <end position="195"/>
    </location>
</feature>
<dbReference type="EMBL" id="PYGI01000022">
    <property type="protein sequence ID" value="PSL11813.1"/>
    <property type="molecule type" value="Genomic_DNA"/>
</dbReference>
<comment type="caution">
    <text evidence="15">The sequence shown here is derived from an EMBL/GenBank/DDBJ whole genome shotgun (WGS) entry which is preliminary data.</text>
</comment>
<feature type="signal peptide" evidence="14">
    <location>
        <begin position="1"/>
        <end position="21"/>
    </location>
</feature>
<name>A0A2P8EQT5_9GAMM</name>
<comment type="subcellular location">
    <subcellularLocation>
        <location evidence="1 13">Cell outer membrane</location>
        <topology evidence="1 13">Lipid-anchor</topology>
    </subcellularLocation>
</comment>
<keyword evidence="10 13" id="KW-0143">Chaperone</keyword>
<gene>
    <name evidence="13" type="primary">lolB</name>
    <name evidence="15" type="ORF">CLV44_12236</name>
</gene>
<comment type="subunit">
    <text evidence="3 13">Monomer.</text>
</comment>
<dbReference type="CDD" id="cd16326">
    <property type="entry name" value="LolB"/>
    <property type="match status" value="1"/>
</dbReference>
<keyword evidence="12 13" id="KW-0449">Lipoprotein</keyword>
<dbReference type="AlphaFoldDB" id="A0A2P8EQT5"/>
<keyword evidence="5 13" id="KW-0813">Transport</keyword>
<evidence type="ECO:0000256" key="13">
    <source>
        <dbReference type="HAMAP-Rule" id="MF_00233"/>
    </source>
</evidence>
<dbReference type="SUPFAM" id="SSF89392">
    <property type="entry name" value="Prokaryotic lipoproteins and lipoprotein localization factors"/>
    <property type="match status" value="1"/>
</dbReference>
<evidence type="ECO:0000256" key="4">
    <source>
        <dbReference type="ARBA" id="ARBA00016202"/>
    </source>
</evidence>
<evidence type="ECO:0000256" key="12">
    <source>
        <dbReference type="ARBA" id="ARBA00023288"/>
    </source>
</evidence>
<dbReference type="NCBIfam" id="TIGR00548">
    <property type="entry name" value="lolB"/>
    <property type="match status" value="1"/>
</dbReference>
<comment type="similarity">
    <text evidence="2 13">Belongs to the LolB family.</text>
</comment>
<dbReference type="GO" id="GO:0044874">
    <property type="term" value="P:lipoprotein localization to outer membrane"/>
    <property type="evidence" value="ECO:0007669"/>
    <property type="project" value="UniProtKB-UniRule"/>
</dbReference>
<evidence type="ECO:0000256" key="8">
    <source>
        <dbReference type="ARBA" id="ARBA00023136"/>
    </source>
</evidence>
<dbReference type="GO" id="GO:0015031">
    <property type="term" value="P:protein transport"/>
    <property type="evidence" value="ECO:0007669"/>
    <property type="project" value="UniProtKB-KW"/>
</dbReference>
<evidence type="ECO:0000256" key="6">
    <source>
        <dbReference type="ARBA" id="ARBA00022729"/>
    </source>
</evidence>
<evidence type="ECO:0000256" key="1">
    <source>
        <dbReference type="ARBA" id="ARBA00004459"/>
    </source>
</evidence>
<comment type="function">
    <text evidence="13">Plays a critical role in the incorporation of lipoproteins in the outer membrane after they are released by the LolA protein.</text>
</comment>
<dbReference type="RefSeq" id="WP_106592862.1">
    <property type="nucleotide sequence ID" value="NZ_PYGI01000022.1"/>
</dbReference>
<dbReference type="Pfam" id="PF03550">
    <property type="entry name" value="LolB"/>
    <property type="match status" value="1"/>
</dbReference>
<keyword evidence="11 13" id="KW-0998">Cell outer membrane</keyword>
<evidence type="ECO:0000256" key="5">
    <source>
        <dbReference type="ARBA" id="ARBA00022448"/>
    </source>
</evidence>
<dbReference type="PROSITE" id="PS51257">
    <property type="entry name" value="PROKAR_LIPOPROTEIN"/>
    <property type="match status" value="1"/>
</dbReference>
<keyword evidence="7 13" id="KW-0653">Protein transport</keyword>
<evidence type="ECO:0000256" key="9">
    <source>
        <dbReference type="ARBA" id="ARBA00023139"/>
    </source>
</evidence>
<accession>A0A2P8EQT5</accession>
<dbReference type="InterPro" id="IPR029046">
    <property type="entry name" value="LolA/LolB/LppX"/>
</dbReference>